<dbReference type="Pfam" id="PF00089">
    <property type="entry name" value="Trypsin"/>
    <property type="match status" value="5"/>
</dbReference>
<feature type="non-terminal residue" evidence="5">
    <location>
        <position position="1497"/>
    </location>
</feature>
<feature type="domain" description="Peptidase S1" evidence="4">
    <location>
        <begin position="1240"/>
        <end position="1482"/>
    </location>
</feature>
<keyword evidence="5" id="KW-0378">Hydrolase</keyword>
<dbReference type="Gene3D" id="2.40.10.10">
    <property type="entry name" value="Trypsin-like serine proteases"/>
    <property type="match status" value="7"/>
</dbReference>
<protein>
    <submittedName>
        <fullName evidence="5">Serine protease 53</fullName>
    </submittedName>
</protein>
<comment type="caution">
    <text evidence="5">The sequence shown here is derived from an EMBL/GenBank/DDBJ whole genome shotgun (WGS) entry which is preliminary data.</text>
</comment>
<dbReference type="InterPro" id="IPR043504">
    <property type="entry name" value="Peptidase_S1_PA_chymotrypsin"/>
</dbReference>
<keyword evidence="3" id="KW-0732">Signal</keyword>
<evidence type="ECO:0000313" key="5">
    <source>
        <dbReference type="EMBL" id="KRY84623.1"/>
    </source>
</evidence>
<dbReference type="PROSITE" id="PS50240">
    <property type="entry name" value="TRYPSIN_DOM"/>
    <property type="match status" value="5"/>
</dbReference>
<dbReference type="GO" id="GO:0006508">
    <property type="term" value="P:proteolysis"/>
    <property type="evidence" value="ECO:0007669"/>
    <property type="project" value="UniProtKB-KW"/>
</dbReference>
<feature type="chain" id="PRO_5006877950" evidence="3">
    <location>
        <begin position="22"/>
        <end position="1497"/>
    </location>
</feature>
<comment type="similarity">
    <text evidence="2">Belongs to the peptidase S1 family. CLIP subfamily.</text>
</comment>
<keyword evidence="1" id="KW-1015">Disulfide bond</keyword>
<dbReference type="OrthoDB" id="5916587at2759"/>
<evidence type="ECO:0000256" key="2">
    <source>
        <dbReference type="ARBA" id="ARBA00024195"/>
    </source>
</evidence>
<feature type="domain" description="Peptidase S1" evidence="4">
    <location>
        <begin position="639"/>
        <end position="899"/>
    </location>
</feature>
<dbReference type="InterPro" id="IPR009003">
    <property type="entry name" value="Peptidase_S1_PA"/>
</dbReference>
<feature type="domain" description="Peptidase S1" evidence="4">
    <location>
        <begin position="338"/>
        <end position="587"/>
    </location>
</feature>
<dbReference type="SUPFAM" id="SSF50494">
    <property type="entry name" value="Trypsin-like serine proteases"/>
    <property type="match status" value="5"/>
</dbReference>
<evidence type="ECO:0000256" key="3">
    <source>
        <dbReference type="SAM" id="SignalP"/>
    </source>
</evidence>
<evidence type="ECO:0000256" key="1">
    <source>
        <dbReference type="ARBA" id="ARBA00023157"/>
    </source>
</evidence>
<evidence type="ECO:0000259" key="4">
    <source>
        <dbReference type="PROSITE" id="PS50240"/>
    </source>
</evidence>
<keyword evidence="6" id="KW-1185">Reference proteome</keyword>
<accession>A0A0V1FFT6</accession>
<dbReference type="PANTHER" id="PTHR24256">
    <property type="entry name" value="TRYPTASE-RELATED"/>
    <property type="match status" value="1"/>
</dbReference>
<reference evidence="5 6" key="1">
    <citation type="submission" date="2015-01" db="EMBL/GenBank/DDBJ databases">
        <title>Evolution of Trichinella species and genotypes.</title>
        <authorList>
            <person name="Korhonen P.K."/>
            <person name="Edoardo P."/>
            <person name="Giuseppe L.R."/>
            <person name="Gasser R.B."/>
        </authorList>
    </citation>
    <scope>NUCLEOTIDE SEQUENCE [LARGE SCALE GENOMIC DNA]</scope>
    <source>
        <strain evidence="5">ISS470</strain>
    </source>
</reference>
<gene>
    <name evidence="5" type="primary">PRSS53</name>
    <name evidence="5" type="ORF">T4D_8561</name>
</gene>
<dbReference type="InterPro" id="IPR051487">
    <property type="entry name" value="Ser/Thr_Proteases_Immune/Dev"/>
</dbReference>
<dbReference type="EMBL" id="JYDT01000110">
    <property type="protein sequence ID" value="KRY84623.1"/>
    <property type="molecule type" value="Genomic_DNA"/>
</dbReference>
<organism evidence="5 6">
    <name type="scientific">Trichinella pseudospiralis</name>
    <name type="common">Parasitic roundworm</name>
    <dbReference type="NCBI Taxonomy" id="6337"/>
    <lineage>
        <taxon>Eukaryota</taxon>
        <taxon>Metazoa</taxon>
        <taxon>Ecdysozoa</taxon>
        <taxon>Nematoda</taxon>
        <taxon>Enoplea</taxon>
        <taxon>Dorylaimia</taxon>
        <taxon>Trichinellida</taxon>
        <taxon>Trichinellidae</taxon>
        <taxon>Trichinella</taxon>
    </lineage>
</organism>
<dbReference type="GO" id="GO:0004252">
    <property type="term" value="F:serine-type endopeptidase activity"/>
    <property type="evidence" value="ECO:0007669"/>
    <property type="project" value="InterPro"/>
</dbReference>
<dbReference type="SMART" id="SM00020">
    <property type="entry name" value="Tryp_SPc"/>
    <property type="match status" value="2"/>
</dbReference>
<evidence type="ECO:0000313" key="6">
    <source>
        <dbReference type="Proteomes" id="UP000054995"/>
    </source>
</evidence>
<proteinExistence type="inferred from homology"/>
<feature type="domain" description="Peptidase S1" evidence="4">
    <location>
        <begin position="967"/>
        <end position="1212"/>
    </location>
</feature>
<feature type="signal peptide" evidence="3">
    <location>
        <begin position="1"/>
        <end position="21"/>
    </location>
</feature>
<dbReference type="InterPro" id="IPR001254">
    <property type="entry name" value="Trypsin_dom"/>
</dbReference>
<sequence>MNRLINFLLIWLLNFNVNVESEIECGQNLHENMSPISKWQLNSTISVPKFHPWNVFISGKNKACGGVLIQVYQSNPASDIVLTSSQCFIDKDGHRLNHASYKVFLGAHNLNENKKTTCRTIGIKHITVMEFDNQTMLNDLALITLETTIQFDYKIRAICLPHFDFNLKDADWISLTGWKTDTKKKYELRDTGILQQIPITTLSAEECHEIIPTFHRTYHTCGIYSTKYFYKYHTTVDIGSPLLFQSNTRKFVYGVYSGLYSSNNKTKDEIQLCGFYDPTHPELTTTISPLIILCSLQFSTNFPPTNSAYFVTFFKFMNIFADIECGISHYLPAALYTSVGYPPSYTNAMASPYSMPWNVIIEAEHKICGGVLIRLEKITNSSNTVLSSSSCFFEKFGMAPNHANTKVHLGVHKFPSDTNTVTVGIKHVTSTPYEQEMMKKDIALITLQADVEFNEKIRPICLPSINFKPPVAHKYPLVGWTLSEISKIKHIPHLLQVPVKIIESSNCAIILKEFSDDDHICGYFSDPYMFNNTVLFDYGSVLISLYQKNIFVIGMLSAVIKIENRTSHILLFSRISTSVEWIMRSSNPSSLVDFHKFLPSSETEVKIMHLTSFPIILQIIIINWIEIYEAGHIPCGTAIVRGPKIQPSVGYPPNFKNVMAMPYSMPWSVIVEAEIATCGGVLIRFNQKSNYTDTVLTSSRCFYKNYNERVDHANVKVHLGVHKLPLSRDTVTSGVKCVTTTPFTKTEKQKDLALITLEGGVEISEKIRPICLPSKDLEITTPAVLWLVGWHTKDGYGLPSGKDSFLMQLPVLIITPTNCKKLYTSYSKNNHICGRYVDPILFNITQNVDYGSPLIGQNAGELYVLGTFNGHTLNLNGTGSILIFSRVSTAMEWIVRSSNPSSYIEENKFVLVTSIHMCNHCYYLIFITCAFLSTNNANIDHKCGVGKFPQRRVQYYFTPNETNAQEHVKEHIQALPHSFPWSALIRGRKRICGGALVAIPHSYSFAEYVLTTAQCFLDKNDKYIDHNNYQVVLGAHNLAHRQEQLVVGIKQVTLSAFDRSTMGPDLALITLETAVDLNDRIQLICVPIGDILMSENNCLPVVGWNISPDSNSTQRNKVLQQIPIELYSDEQCKEVFQNYSANRHICGSIFDPVVKAFKPTVDIGSVLSAEIANQTFLYGLFSGHFSSSSAENDIFLFNRIQYSAEWLLRTADPAFHTIKGFCGESYFKLKTTYNYSNMHTLDKQLPASPHSHPWSVALISKTKTCGGVLIILSINPYGSDLVITSAQCFINSTGHRIEYTNYEVVLGAHDIKSKHSALTLGIKHVTIAELEKYRMSRDLAIVTLQTVVTFSETIQPVCIPEPDIPMYNEDVLPLLGWNLNDATNRPSTVLQQIPVTLLSQELCEDAIPAFNTEHHACGRFTDRYLTKAEVTVDIGSALLFKSSSRMYLYALFSGHYTRNVTNDLLLFYKIETSIEWMARSVDPMLNEHNIVFLSPLP</sequence>
<feature type="domain" description="Peptidase S1" evidence="4">
    <location>
        <begin position="23"/>
        <end position="284"/>
    </location>
</feature>
<keyword evidence="5" id="KW-0645">Protease</keyword>
<dbReference type="Proteomes" id="UP000054995">
    <property type="component" value="Unassembled WGS sequence"/>
</dbReference>
<name>A0A0V1FFT6_TRIPS</name>